<dbReference type="GO" id="GO:0003677">
    <property type="term" value="F:DNA binding"/>
    <property type="evidence" value="ECO:0007669"/>
    <property type="project" value="InterPro"/>
</dbReference>
<dbReference type="GO" id="GO:0006302">
    <property type="term" value="P:double-strand break repair"/>
    <property type="evidence" value="ECO:0007669"/>
    <property type="project" value="TreeGrafter"/>
</dbReference>
<name>A0A6J5QSG7_9CAUD</name>
<dbReference type="SUPFAM" id="SSF56672">
    <property type="entry name" value="DNA/RNA polymerases"/>
    <property type="match status" value="1"/>
</dbReference>
<dbReference type="InterPro" id="IPR001098">
    <property type="entry name" value="DNA-dir_DNA_pol_A_palm_dom"/>
</dbReference>
<dbReference type="SUPFAM" id="SSF53098">
    <property type="entry name" value="Ribonuclease H-like"/>
    <property type="match status" value="1"/>
</dbReference>
<evidence type="ECO:0000256" key="1">
    <source>
        <dbReference type="ARBA" id="ARBA00022705"/>
    </source>
</evidence>
<sequence length="647" mass="72546">MAVRRYKNLGQGDGLNGILFGPTSNWTPPNEFPNLTSAKIIAFDLETRDPNLTDKGPGSVRGDGYPVGFSIATDCGYSGYFPVRHLDGGNMPSEPVIRFLKDVCGNPNTEKVGANLPYDLEWAHTVGIQFRGRLHDVQAAEALIDEDRVGGYSLDALAKSYLNVGKDEALLDQAVQAYGVTQAERKNGKSWMWKLHSKFVGPYAAADALRTLQVFDKQKAILDTENLWPVYDLECELMPIILKMRLKGVRVNLEAAAGLAKAWKLKEDQITYDVLMAHGLHLNPWSAADIAKVAGKLNIGLPRTSSGNVSCDQVFLDSNPHPFFKQVRELRKYSKMRRDFIEGMIFDNQINGRIHCQFHPLRKDEDGTRSGRFSSSNPNLQQVPARDPEIGPLIRALFIADEGMNWAKLDYAQQEPRIVTHYAAIMNLQGAAAARDAYIKNPNLDCYQYLSEVAVLPRRNTKTVFLGRSYGMGKYKLAHDLGRTLEQAAEILNKFDESAPYVKELAEKAMAQVNRTGKIRAIDDRVFHFDEWVPKSKQFDRENPVDPIRTFEAAQKAWPDEKLVRAFTHKSLNRLVQGSAGGMTKKAIVKNYRDYGDDAIPHLTVHDELDYSVADEAHANKLKYGMENCVDVCVPIVAELDYGAHWK</sequence>
<dbReference type="Pfam" id="PF01612">
    <property type="entry name" value="DNA_pol_A_exo1"/>
    <property type="match status" value="1"/>
</dbReference>
<dbReference type="PRINTS" id="PR00868">
    <property type="entry name" value="DNAPOLI"/>
</dbReference>
<accession>A0A6J5QSG7</accession>
<dbReference type="GO" id="GO:0039693">
    <property type="term" value="P:viral DNA genome replication"/>
    <property type="evidence" value="ECO:0007669"/>
    <property type="project" value="UniProtKB-KW"/>
</dbReference>
<dbReference type="InterPro" id="IPR043502">
    <property type="entry name" value="DNA/RNA_pol_sf"/>
</dbReference>
<protein>
    <submittedName>
        <fullName evidence="5">PolA DNA polymerase I - 3'-5' exonuclease and polymerase domains</fullName>
    </submittedName>
</protein>
<dbReference type="Gene3D" id="3.30.70.370">
    <property type="match status" value="1"/>
</dbReference>
<dbReference type="GO" id="GO:0008408">
    <property type="term" value="F:3'-5' exonuclease activity"/>
    <property type="evidence" value="ECO:0007669"/>
    <property type="project" value="InterPro"/>
</dbReference>
<keyword evidence="1" id="KW-0235">DNA replication</keyword>
<dbReference type="InterPro" id="IPR002562">
    <property type="entry name" value="3'-5'_exonuclease_dom"/>
</dbReference>
<keyword evidence="2" id="KW-1194">Viral DNA replication</keyword>
<dbReference type="Pfam" id="PF00476">
    <property type="entry name" value="DNA_pol_A"/>
    <property type="match status" value="1"/>
</dbReference>
<dbReference type="Gene3D" id="1.10.150.20">
    <property type="entry name" value="5' to 3' exonuclease, C-terminal subdomain"/>
    <property type="match status" value="1"/>
</dbReference>
<organism evidence="5">
    <name type="scientific">uncultured Caudovirales phage</name>
    <dbReference type="NCBI Taxonomy" id="2100421"/>
    <lineage>
        <taxon>Viruses</taxon>
        <taxon>Duplodnaviria</taxon>
        <taxon>Heunggongvirae</taxon>
        <taxon>Uroviricota</taxon>
        <taxon>Caudoviricetes</taxon>
        <taxon>Peduoviridae</taxon>
        <taxon>Maltschvirus</taxon>
        <taxon>Maltschvirus maltsch</taxon>
    </lineage>
</organism>
<keyword evidence="5" id="KW-0378">Hydrolase</keyword>
<evidence type="ECO:0000313" key="5">
    <source>
        <dbReference type="EMBL" id="CAB4182454.1"/>
    </source>
</evidence>
<dbReference type="Gene3D" id="1.20.1060.10">
    <property type="entry name" value="Taq DNA Polymerase, Chain T, domain 4"/>
    <property type="match status" value="1"/>
</dbReference>
<dbReference type="InterPro" id="IPR002298">
    <property type="entry name" value="DNA_polymerase_A"/>
</dbReference>
<dbReference type="SMART" id="SM00482">
    <property type="entry name" value="POLAc"/>
    <property type="match status" value="1"/>
</dbReference>
<feature type="compositionally biased region" description="Polar residues" evidence="3">
    <location>
        <begin position="371"/>
        <end position="382"/>
    </location>
</feature>
<feature type="domain" description="DNA-directed DNA polymerase family A palm" evidence="4">
    <location>
        <begin position="391"/>
        <end position="617"/>
    </location>
</feature>
<keyword evidence="5" id="KW-0269">Exonuclease</keyword>
<dbReference type="EMBL" id="LR797041">
    <property type="protein sequence ID" value="CAB4182454.1"/>
    <property type="molecule type" value="Genomic_DNA"/>
</dbReference>
<feature type="region of interest" description="Disordered" evidence="3">
    <location>
        <begin position="364"/>
        <end position="385"/>
    </location>
</feature>
<proteinExistence type="predicted"/>
<dbReference type="GO" id="GO:0006261">
    <property type="term" value="P:DNA-templated DNA replication"/>
    <property type="evidence" value="ECO:0007669"/>
    <property type="project" value="InterPro"/>
</dbReference>
<dbReference type="PANTHER" id="PTHR10133:SF27">
    <property type="entry name" value="DNA POLYMERASE NU"/>
    <property type="match status" value="1"/>
</dbReference>
<keyword evidence="5" id="KW-0540">Nuclease</keyword>
<dbReference type="GO" id="GO:0003887">
    <property type="term" value="F:DNA-directed DNA polymerase activity"/>
    <property type="evidence" value="ECO:0007669"/>
    <property type="project" value="InterPro"/>
</dbReference>
<gene>
    <name evidence="5" type="ORF">UFOVP1090_14</name>
</gene>
<evidence type="ECO:0000256" key="3">
    <source>
        <dbReference type="SAM" id="MobiDB-lite"/>
    </source>
</evidence>
<dbReference type="Gene3D" id="3.30.420.10">
    <property type="entry name" value="Ribonuclease H-like superfamily/Ribonuclease H"/>
    <property type="match status" value="1"/>
</dbReference>
<dbReference type="InterPro" id="IPR036397">
    <property type="entry name" value="RNaseH_sf"/>
</dbReference>
<evidence type="ECO:0000259" key="4">
    <source>
        <dbReference type="SMART" id="SM00482"/>
    </source>
</evidence>
<dbReference type="PANTHER" id="PTHR10133">
    <property type="entry name" value="DNA POLYMERASE I"/>
    <property type="match status" value="1"/>
</dbReference>
<evidence type="ECO:0000256" key="2">
    <source>
        <dbReference type="ARBA" id="ARBA00023109"/>
    </source>
</evidence>
<reference evidence="5" key="1">
    <citation type="submission" date="2020-05" db="EMBL/GenBank/DDBJ databases">
        <authorList>
            <person name="Chiriac C."/>
            <person name="Salcher M."/>
            <person name="Ghai R."/>
            <person name="Kavagutti S V."/>
        </authorList>
    </citation>
    <scope>NUCLEOTIDE SEQUENCE</scope>
</reference>
<dbReference type="InterPro" id="IPR012337">
    <property type="entry name" value="RNaseH-like_sf"/>
</dbReference>